<evidence type="ECO:0008006" key="3">
    <source>
        <dbReference type="Google" id="ProtNLM"/>
    </source>
</evidence>
<keyword evidence="2" id="KW-1185">Reference proteome</keyword>
<organism evidence="1 2">
    <name type="scientific">Alteromonas marina</name>
    <dbReference type="NCBI Taxonomy" id="203795"/>
    <lineage>
        <taxon>Bacteria</taxon>
        <taxon>Pseudomonadati</taxon>
        <taxon>Pseudomonadota</taxon>
        <taxon>Gammaproteobacteria</taxon>
        <taxon>Alteromonadales</taxon>
        <taxon>Alteromonadaceae</taxon>
        <taxon>Alteromonas/Salinimonas group</taxon>
        <taxon>Alteromonas</taxon>
    </lineage>
</organism>
<dbReference type="Pfam" id="PF09234">
    <property type="entry name" value="DUF1963"/>
    <property type="match status" value="1"/>
</dbReference>
<dbReference type="PANTHER" id="PTHR36436">
    <property type="entry name" value="SLL5081 PROTEIN"/>
    <property type="match status" value="1"/>
</dbReference>
<name>A0A0B3Y9W9_9ALTE</name>
<dbReference type="InterPro" id="IPR035948">
    <property type="entry name" value="YwqG-like_sf"/>
</dbReference>
<dbReference type="SUPFAM" id="SSF103032">
    <property type="entry name" value="Hypothetical protein YwqG"/>
    <property type="match status" value="1"/>
</dbReference>
<dbReference type="Proteomes" id="UP000031197">
    <property type="component" value="Unassembled WGS sequence"/>
</dbReference>
<comment type="caution">
    <text evidence="1">The sequence shown here is derived from an EMBL/GenBank/DDBJ whole genome shotgun (WGS) entry which is preliminary data.</text>
</comment>
<reference evidence="1 2" key="1">
    <citation type="submission" date="2014-12" db="EMBL/GenBank/DDBJ databases">
        <title>Genome sequencing of Alteromonas marina AD001.</title>
        <authorList>
            <person name="Adrian T.G.S."/>
            <person name="Chan K.G."/>
        </authorList>
    </citation>
    <scope>NUCLEOTIDE SEQUENCE [LARGE SCALE GENOMIC DNA]</scope>
    <source>
        <strain evidence="1 2">AD001</strain>
    </source>
</reference>
<evidence type="ECO:0000313" key="2">
    <source>
        <dbReference type="Proteomes" id="UP000031197"/>
    </source>
</evidence>
<protein>
    <recommendedName>
        <fullName evidence="3">DUF1963 domain-containing protein</fullName>
    </recommendedName>
</protein>
<sequence length="262" mass="30053">MNEKVLALGQKCLRLVNSDKRTSSFLGGKPLVGAKFDWPRKNDKPLGFIGQLDLKEINSNKEIDWLPQTGRLLFFYDLEEWPWGFDPKDIGGWATLYENGDSDLYPSELPDDLDLEYLSPPIKYVKSKSFISYPDGQSLDFEALGISENDEDKYYDFIDEHFGNKPRHQIGGFPSPIQGDSMEEDCQLASGGVYCGNSDGYNSKEAEKLRRELLDWKLLLQFDSDDEIGAMWGDMGMLYFWVRESDTRNCDFSKPWLILQCS</sequence>
<dbReference type="OrthoDB" id="4929513at2"/>
<dbReference type="PANTHER" id="PTHR36436:SF6">
    <property type="entry name" value="SLL5081 PROTEIN"/>
    <property type="match status" value="1"/>
</dbReference>
<gene>
    <name evidence="1" type="ORF">RJ41_08580</name>
</gene>
<dbReference type="Gene3D" id="2.30.320.10">
    <property type="entry name" value="YwqG-like"/>
    <property type="match status" value="1"/>
</dbReference>
<proteinExistence type="predicted"/>
<dbReference type="AlphaFoldDB" id="A0A0B3Y9W9"/>
<accession>A0A0B3Y9W9</accession>
<evidence type="ECO:0000313" key="1">
    <source>
        <dbReference type="EMBL" id="KHT53733.1"/>
    </source>
</evidence>
<dbReference type="InterPro" id="IPR015315">
    <property type="entry name" value="DUF1963"/>
</dbReference>
<dbReference type="RefSeq" id="WP_039219379.1">
    <property type="nucleotide sequence ID" value="NZ_JWLW01000013.1"/>
</dbReference>
<dbReference type="EMBL" id="JWLW01000013">
    <property type="protein sequence ID" value="KHT53733.1"/>
    <property type="molecule type" value="Genomic_DNA"/>
</dbReference>